<evidence type="ECO:0000313" key="3">
    <source>
        <dbReference type="EMBL" id="SEC11618.1"/>
    </source>
</evidence>
<protein>
    <submittedName>
        <fullName evidence="3">CHAD domain-containing protein</fullName>
    </submittedName>
</protein>
<dbReference type="Pfam" id="PF05235">
    <property type="entry name" value="CHAD"/>
    <property type="match status" value="1"/>
</dbReference>
<dbReference type="PROSITE" id="PS51708">
    <property type="entry name" value="CHAD"/>
    <property type="match status" value="1"/>
</dbReference>
<gene>
    <name evidence="3" type="ORF">SAMN04490187_3230</name>
</gene>
<proteinExistence type="predicted"/>
<reference evidence="4" key="1">
    <citation type="submission" date="2016-10" db="EMBL/GenBank/DDBJ databases">
        <authorList>
            <person name="Varghese N."/>
            <person name="Submissions S."/>
        </authorList>
    </citation>
    <scope>NUCLEOTIDE SEQUENCE [LARGE SCALE GENOMIC DNA]</scope>
    <source>
        <strain evidence="4">BS3660</strain>
    </source>
</reference>
<dbReference type="EMBL" id="FNTC01000002">
    <property type="protein sequence ID" value="SEC11618.1"/>
    <property type="molecule type" value="Genomic_DNA"/>
</dbReference>
<evidence type="ECO:0000313" key="4">
    <source>
        <dbReference type="Proteomes" id="UP000198542"/>
    </source>
</evidence>
<dbReference type="AlphaFoldDB" id="A0A231GPL1"/>
<dbReference type="RefSeq" id="WP_090454548.1">
    <property type="nucleotide sequence ID" value="NZ_FNTC01000002.1"/>
</dbReference>
<dbReference type="PANTHER" id="PTHR39339:SF1">
    <property type="entry name" value="CHAD DOMAIN-CONTAINING PROTEIN"/>
    <property type="match status" value="1"/>
</dbReference>
<feature type="coiled-coil region" evidence="1">
    <location>
        <begin position="230"/>
        <end position="257"/>
    </location>
</feature>
<dbReference type="PANTHER" id="PTHR39339">
    <property type="entry name" value="SLR1444 PROTEIN"/>
    <property type="match status" value="1"/>
</dbReference>
<dbReference type="Gene3D" id="1.40.20.10">
    <property type="entry name" value="CHAD domain"/>
    <property type="match status" value="1"/>
</dbReference>
<evidence type="ECO:0000259" key="2">
    <source>
        <dbReference type="PROSITE" id="PS51708"/>
    </source>
</evidence>
<dbReference type="Proteomes" id="UP000198542">
    <property type="component" value="Unassembled WGS sequence"/>
</dbReference>
<dbReference type="InterPro" id="IPR038186">
    <property type="entry name" value="CHAD_dom_sf"/>
</dbReference>
<organism evidence="3 4">
    <name type="scientific">Pseudomonas jessenii</name>
    <dbReference type="NCBI Taxonomy" id="77298"/>
    <lineage>
        <taxon>Bacteria</taxon>
        <taxon>Pseudomonadati</taxon>
        <taxon>Pseudomonadota</taxon>
        <taxon>Gammaproteobacteria</taxon>
        <taxon>Pseudomonadales</taxon>
        <taxon>Pseudomonadaceae</taxon>
        <taxon>Pseudomonas</taxon>
    </lineage>
</organism>
<feature type="domain" description="CHAD" evidence="2">
    <location>
        <begin position="1"/>
        <end position="249"/>
    </location>
</feature>
<keyword evidence="1" id="KW-0175">Coiled coil</keyword>
<keyword evidence="4" id="KW-1185">Reference proteome</keyword>
<accession>A0A231GPL1</accession>
<dbReference type="InterPro" id="IPR007899">
    <property type="entry name" value="CHAD_dom"/>
</dbReference>
<evidence type="ECO:0000256" key="1">
    <source>
        <dbReference type="SAM" id="Coils"/>
    </source>
</evidence>
<sequence length="273" mass="30924">MAFIDTYVKEILGLEVALFHARSRLEAETDSEALHDLRIAVRRIRSLLTPWRSLKEMTALREAAAEVGRLTTPARDLEVMASELELRGMPEAAATRLSRLKTDYRKILNDPALDGLFAALDQWPSAFRASEPSNDSRVMKQVIVKALTKQIDKLHCALDDEQYDRHELRILVKRTRYLTEAFPQLSPLSTKAAKSLKAVQSALGSWHDHFQWCLKVKLEPDLKSLEHLWAEASTGELRQAEDEMQKLKMLLPKISGKKMAVPKVARKTGADSK</sequence>
<dbReference type="SMART" id="SM00880">
    <property type="entry name" value="CHAD"/>
    <property type="match status" value="1"/>
</dbReference>
<name>A0A231GPL1_PSEJE</name>